<comment type="caution">
    <text evidence="3">The sequence shown here is derived from an EMBL/GenBank/DDBJ whole genome shotgun (WGS) entry which is preliminary data.</text>
</comment>
<evidence type="ECO:0000259" key="2">
    <source>
        <dbReference type="Pfam" id="PF00364"/>
    </source>
</evidence>
<dbReference type="InterPro" id="IPR000089">
    <property type="entry name" value="Biotin_lipoyl"/>
</dbReference>
<evidence type="ECO:0000313" key="4">
    <source>
        <dbReference type="Proteomes" id="UP001370490"/>
    </source>
</evidence>
<evidence type="ECO:0000313" key="3">
    <source>
        <dbReference type="EMBL" id="KAK6932952.1"/>
    </source>
</evidence>
<sequence length="241" mass="25328">MESTAVLRSLQCSAAITSHAQSHGFQFGQKLFSSCVPRGGMLVSCAKTSGAIAVAFSESSPSLEKQSQRRATFPSGFEVGDFEMHLKRKIEVAQAPTPVVPAVVPPPPAPTKQVESPSTAAVSSPPKSSPGNPFVNVSQKASMLAALEASGVTNYVVVTSPEVGTFRRGRTVKGKKQPPSCKPGDVIKEGQVIGFLDRFGIELPLKSDASGEVLKVLFEDGEPVGYGDPLIAVLPSSHRIK</sequence>
<name>A0AAN8VT61_9MAGN</name>
<evidence type="ECO:0000256" key="1">
    <source>
        <dbReference type="SAM" id="MobiDB-lite"/>
    </source>
</evidence>
<feature type="compositionally biased region" description="Polar residues" evidence="1">
    <location>
        <begin position="115"/>
        <end position="134"/>
    </location>
</feature>
<dbReference type="CDD" id="cd06850">
    <property type="entry name" value="biotinyl_domain"/>
    <property type="match status" value="1"/>
</dbReference>
<dbReference type="InterPro" id="IPR011053">
    <property type="entry name" value="Single_hybrid_motif"/>
</dbReference>
<dbReference type="AlphaFoldDB" id="A0AAN8VT61"/>
<proteinExistence type="predicted"/>
<feature type="region of interest" description="Disordered" evidence="1">
    <location>
        <begin position="101"/>
        <end position="134"/>
    </location>
</feature>
<keyword evidence="4" id="KW-1185">Reference proteome</keyword>
<accession>A0AAN8VT61</accession>
<gene>
    <name evidence="3" type="ORF">RJ641_035846</name>
</gene>
<dbReference type="PANTHER" id="PTHR47597:SF2">
    <property type="entry name" value="LIPOYL-BINDING DOMAIN-CONTAINING PROTEIN"/>
    <property type="match status" value="1"/>
</dbReference>
<dbReference type="Proteomes" id="UP001370490">
    <property type="component" value="Unassembled WGS sequence"/>
</dbReference>
<organism evidence="3 4">
    <name type="scientific">Dillenia turbinata</name>
    <dbReference type="NCBI Taxonomy" id="194707"/>
    <lineage>
        <taxon>Eukaryota</taxon>
        <taxon>Viridiplantae</taxon>
        <taxon>Streptophyta</taxon>
        <taxon>Embryophyta</taxon>
        <taxon>Tracheophyta</taxon>
        <taxon>Spermatophyta</taxon>
        <taxon>Magnoliopsida</taxon>
        <taxon>eudicotyledons</taxon>
        <taxon>Gunneridae</taxon>
        <taxon>Pentapetalae</taxon>
        <taxon>Dilleniales</taxon>
        <taxon>Dilleniaceae</taxon>
        <taxon>Dillenia</taxon>
    </lineage>
</organism>
<dbReference type="Pfam" id="PF00364">
    <property type="entry name" value="Biotin_lipoyl"/>
    <property type="match status" value="1"/>
</dbReference>
<feature type="domain" description="Lipoyl-binding" evidence="2">
    <location>
        <begin position="158"/>
        <end position="232"/>
    </location>
</feature>
<reference evidence="3 4" key="1">
    <citation type="submission" date="2023-12" db="EMBL/GenBank/DDBJ databases">
        <title>A high-quality genome assembly for Dillenia turbinata (Dilleniales).</title>
        <authorList>
            <person name="Chanderbali A."/>
        </authorList>
    </citation>
    <scope>NUCLEOTIDE SEQUENCE [LARGE SCALE GENOMIC DNA]</scope>
    <source>
        <strain evidence="3">LSX21</strain>
        <tissue evidence="3">Leaf</tissue>
    </source>
</reference>
<dbReference type="EMBL" id="JBAMMX010000009">
    <property type="protein sequence ID" value="KAK6932952.1"/>
    <property type="molecule type" value="Genomic_DNA"/>
</dbReference>
<dbReference type="InterPro" id="IPR053217">
    <property type="entry name" value="ACC_Biotin_Carrier"/>
</dbReference>
<dbReference type="PANTHER" id="PTHR47597">
    <property type="entry name" value="IS A MEMBER OF THE PF|00364 BIOTIN-REQUIRING ENZYMES FAMILY-RELATED"/>
    <property type="match status" value="1"/>
</dbReference>
<dbReference type="Gene3D" id="2.40.50.100">
    <property type="match status" value="1"/>
</dbReference>
<dbReference type="SUPFAM" id="SSF51230">
    <property type="entry name" value="Single hybrid motif"/>
    <property type="match status" value="1"/>
</dbReference>
<protein>
    <submittedName>
        <fullName evidence="3">Biotin/lipoyl attachment</fullName>
    </submittedName>
</protein>